<name>A0AAV0QRX6_9ROSI</name>
<dbReference type="EMBL" id="CAMGYJ010000010">
    <property type="protein sequence ID" value="CAI0547730.1"/>
    <property type="molecule type" value="Genomic_DNA"/>
</dbReference>
<accession>A0AAV0QRX6</accession>
<organism evidence="3 4">
    <name type="scientific">Linum tenue</name>
    <dbReference type="NCBI Taxonomy" id="586396"/>
    <lineage>
        <taxon>Eukaryota</taxon>
        <taxon>Viridiplantae</taxon>
        <taxon>Streptophyta</taxon>
        <taxon>Embryophyta</taxon>
        <taxon>Tracheophyta</taxon>
        <taxon>Spermatophyta</taxon>
        <taxon>Magnoliopsida</taxon>
        <taxon>eudicotyledons</taxon>
        <taxon>Gunneridae</taxon>
        <taxon>Pentapetalae</taxon>
        <taxon>rosids</taxon>
        <taxon>fabids</taxon>
        <taxon>Malpighiales</taxon>
        <taxon>Linaceae</taxon>
        <taxon>Linum</taxon>
    </lineage>
</organism>
<dbReference type="InterPro" id="IPR029962">
    <property type="entry name" value="TBL"/>
</dbReference>
<dbReference type="Proteomes" id="UP001154282">
    <property type="component" value="Unassembled WGS sequence"/>
</dbReference>
<dbReference type="PANTHER" id="PTHR32285">
    <property type="entry name" value="PROTEIN TRICHOME BIREFRINGENCE-LIKE 9-RELATED"/>
    <property type="match status" value="1"/>
</dbReference>
<comment type="caution">
    <text evidence="3">The sequence shown here is derived from an EMBL/GenBank/DDBJ whole genome shotgun (WGS) entry which is preliminary data.</text>
</comment>
<dbReference type="GO" id="GO:0005794">
    <property type="term" value="C:Golgi apparatus"/>
    <property type="evidence" value="ECO:0007669"/>
    <property type="project" value="TreeGrafter"/>
</dbReference>
<comment type="similarity">
    <text evidence="1">Belongs to the PC-esterase family. TBL subfamily.</text>
</comment>
<evidence type="ECO:0000313" key="4">
    <source>
        <dbReference type="Proteomes" id="UP001154282"/>
    </source>
</evidence>
<dbReference type="InterPro" id="IPR026057">
    <property type="entry name" value="TBL_C"/>
</dbReference>
<evidence type="ECO:0000313" key="3">
    <source>
        <dbReference type="EMBL" id="CAI0547730.1"/>
    </source>
</evidence>
<proteinExistence type="inferred from homology"/>
<dbReference type="Pfam" id="PF13839">
    <property type="entry name" value="PC-Esterase"/>
    <property type="match status" value="1"/>
</dbReference>
<keyword evidence="4" id="KW-1185">Reference proteome</keyword>
<dbReference type="PANTHER" id="PTHR32285:SF13">
    <property type="entry name" value="TRICHOME BIREFRINGENCE-LIKE N-TERMINAL DOMAIN-CONTAINING PROTEIN"/>
    <property type="match status" value="1"/>
</dbReference>
<sequence length="64" mass="7406">MKWRWRPKDCELPLFDAVQFLELVRGKSMAFIGDSVGWNQAQSLLCLLMSVSARNIVQIYTTNE</sequence>
<dbReference type="GO" id="GO:0016413">
    <property type="term" value="F:O-acetyltransferase activity"/>
    <property type="evidence" value="ECO:0007669"/>
    <property type="project" value="InterPro"/>
</dbReference>
<evidence type="ECO:0000256" key="1">
    <source>
        <dbReference type="ARBA" id="ARBA00007727"/>
    </source>
</evidence>
<dbReference type="AlphaFoldDB" id="A0AAV0QRX6"/>
<reference evidence="3" key="1">
    <citation type="submission" date="2022-08" db="EMBL/GenBank/DDBJ databases">
        <authorList>
            <person name="Gutierrez-Valencia J."/>
        </authorList>
    </citation>
    <scope>NUCLEOTIDE SEQUENCE</scope>
</reference>
<gene>
    <name evidence="3" type="ORF">LITE_LOCUS44484</name>
</gene>
<evidence type="ECO:0000259" key="2">
    <source>
        <dbReference type="Pfam" id="PF13839"/>
    </source>
</evidence>
<protein>
    <recommendedName>
        <fullName evidence="2">Trichome birefringence-like C-terminal domain-containing protein</fullName>
    </recommendedName>
</protein>
<feature type="domain" description="Trichome birefringence-like C-terminal" evidence="2">
    <location>
        <begin position="12"/>
        <end position="59"/>
    </location>
</feature>